<dbReference type="Pfam" id="PF01032">
    <property type="entry name" value="FecCD"/>
    <property type="match status" value="1"/>
</dbReference>
<comment type="caution">
    <text evidence="9">The sequence shown here is derived from an EMBL/GenBank/DDBJ whole genome shotgun (WGS) entry which is preliminary data.</text>
</comment>
<sequence>MSARANAVWLGLAVLGLVLLCAQYGAVAIHWRDWLAPLDGRLSGSGWVLWQLRLPRLCMALLVGAALGLAGSLTQGLFRNPLADPGLLGVTGGGASAAALCIVLSAGLSLPAPLRGLLLPLAAFVGALGVCLGLDRLARRFTPGSLGGLLLCGIALNALTGSIVGLCTYLASDEQLRNLSFWTLGSLAAASWPLAALFALLLALCTWRLPRLNRQLNALALGESVAGHLGLSLTRLRGAVTLRVALLAGVAVAWCGMIGFIGLIAPHIARGLSDADQTRSAPLAMLIGALLLLLADTLARTLAAPADMPVGLFCALLGVPFFLSLLRVHATYRGSP</sequence>
<evidence type="ECO:0000256" key="6">
    <source>
        <dbReference type="ARBA" id="ARBA00022989"/>
    </source>
</evidence>
<accession>A0A4R7AZD1</accession>
<dbReference type="PANTHER" id="PTHR30472:SF25">
    <property type="entry name" value="ABC TRANSPORTER PERMEASE PROTEIN MJ0876-RELATED"/>
    <property type="match status" value="1"/>
</dbReference>
<comment type="similarity">
    <text evidence="2">Belongs to the binding-protein-dependent transport system permease family. FecCD subfamily.</text>
</comment>
<feature type="transmembrane region" description="Helical" evidence="8">
    <location>
        <begin position="183"/>
        <end position="207"/>
    </location>
</feature>
<dbReference type="InterPro" id="IPR000522">
    <property type="entry name" value="ABC_transptr_permease_BtuC"/>
</dbReference>
<evidence type="ECO:0000256" key="5">
    <source>
        <dbReference type="ARBA" id="ARBA00022692"/>
    </source>
</evidence>
<dbReference type="PANTHER" id="PTHR30472">
    <property type="entry name" value="FERRIC ENTEROBACTIN TRANSPORT SYSTEM PERMEASE PROTEIN"/>
    <property type="match status" value="1"/>
</dbReference>
<keyword evidence="5 8" id="KW-0812">Transmembrane</keyword>
<evidence type="ECO:0000313" key="9">
    <source>
        <dbReference type="EMBL" id="TDR73626.1"/>
    </source>
</evidence>
<proteinExistence type="inferred from homology"/>
<dbReference type="CDD" id="cd06550">
    <property type="entry name" value="TM_ABC_iron-siderophores_like"/>
    <property type="match status" value="1"/>
</dbReference>
<evidence type="ECO:0000313" key="10">
    <source>
        <dbReference type="Proteomes" id="UP000295611"/>
    </source>
</evidence>
<comment type="subcellular location">
    <subcellularLocation>
        <location evidence="1">Cell membrane</location>
        <topology evidence="1">Multi-pass membrane protein</topology>
    </subcellularLocation>
</comment>
<name>A0A4R7AZD1_9NEIS</name>
<dbReference type="GO" id="GO:0022857">
    <property type="term" value="F:transmembrane transporter activity"/>
    <property type="evidence" value="ECO:0007669"/>
    <property type="project" value="InterPro"/>
</dbReference>
<dbReference type="InterPro" id="IPR037294">
    <property type="entry name" value="ABC_BtuC-like"/>
</dbReference>
<evidence type="ECO:0000256" key="4">
    <source>
        <dbReference type="ARBA" id="ARBA00022475"/>
    </source>
</evidence>
<keyword evidence="4" id="KW-1003">Cell membrane</keyword>
<evidence type="ECO:0000256" key="3">
    <source>
        <dbReference type="ARBA" id="ARBA00022448"/>
    </source>
</evidence>
<feature type="transmembrane region" description="Helical" evidence="8">
    <location>
        <begin position="244"/>
        <end position="269"/>
    </location>
</feature>
<dbReference type="RefSeq" id="WP_133682908.1">
    <property type="nucleotide sequence ID" value="NZ_SNZP01000013.1"/>
</dbReference>
<feature type="transmembrane region" description="Helical" evidence="8">
    <location>
        <begin position="310"/>
        <end position="330"/>
    </location>
</feature>
<organism evidence="9 10">
    <name type="scientific">Paludibacterium purpuratum</name>
    <dbReference type="NCBI Taxonomy" id="1144873"/>
    <lineage>
        <taxon>Bacteria</taxon>
        <taxon>Pseudomonadati</taxon>
        <taxon>Pseudomonadota</taxon>
        <taxon>Betaproteobacteria</taxon>
        <taxon>Neisseriales</taxon>
        <taxon>Chromobacteriaceae</taxon>
        <taxon>Paludibacterium</taxon>
    </lineage>
</organism>
<evidence type="ECO:0000256" key="2">
    <source>
        <dbReference type="ARBA" id="ARBA00007935"/>
    </source>
</evidence>
<reference evidence="9 10" key="1">
    <citation type="submission" date="2019-03" db="EMBL/GenBank/DDBJ databases">
        <title>Genomic Encyclopedia of Type Strains, Phase III (KMG-III): the genomes of soil and plant-associated and newly described type strains.</title>
        <authorList>
            <person name="Whitman W."/>
        </authorList>
    </citation>
    <scope>NUCLEOTIDE SEQUENCE [LARGE SCALE GENOMIC DNA]</scope>
    <source>
        <strain evidence="9 10">CECT 8976</strain>
    </source>
</reference>
<dbReference type="Gene3D" id="1.10.3470.10">
    <property type="entry name" value="ABC transporter involved in vitamin B12 uptake, BtuC"/>
    <property type="match status" value="1"/>
</dbReference>
<keyword evidence="7 8" id="KW-0472">Membrane</keyword>
<protein>
    <submittedName>
        <fullName evidence="9">Iron complex transport system permease protein</fullName>
    </submittedName>
</protein>
<keyword evidence="6 8" id="KW-1133">Transmembrane helix</keyword>
<evidence type="ECO:0000256" key="7">
    <source>
        <dbReference type="ARBA" id="ARBA00023136"/>
    </source>
</evidence>
<gene>
    <name evidence="9" type="ORF">DFP86_113133</name>
</gene>
<feature type="transmembrane region" description="Helical" evidence="8">
    <location>
        <begin position="146"/>
        <end position="171"/>
    </location>
</feature>
<dbReference type="FunFam" id="1.10.3470.10:FF:000001">
    <property type="entry name" value="Vitamin B12 ABC transporter permease BtuC"/>
    <property type="match status" value="1"/>
</dbReference>
<dbReference type="SUPFAM" id="SSF81345">
    <property type="entry name" value="ABC transporter involved in vitamin B12 uptake, BtuC"/>
    <property type="match status" value="1"/>
</dbReference>
<keyword evidence="3" id="KW-0813">Transport</keyword>
<dbReference type="AlphaFoldDB" id="A0A4R7AZD1"/>
<feature type="transmembrane region" description="Helical" evidence="8">
    <location>
        <begin position="114"/>
        <end position="134"/>
    </location>
</feature>
<dbReference type="GO" id="GO:0005886">
    <property type="term" value="C:plasma membrane"/>
    <property type="evidence" value="ECO:0007669"/>
    <property type="project" value="UniProtKB-SubCell"/>
</dbReference>
<feature type="transmembrane region" description="Helical" evidence="8">
    <location>
        <begin position="86"/>
        <end position="108"/>
    </location>
</feature>
<dbReference type="Proteomes" id="UP000295611">
    <property type="component" value="Unassembled WGS sequence"/>
</dbReference>
<feature type="transmembrane region" description="Helical" evidence="8">
    <location>
        <begin position="281"/>
        <end position="298"/>
    </location>
</feature>
<dbReference type="OrthoDB" id="9782305at2"/>
<evidence type="ECO:0000256" key="8">
    <source>
        <dbReference type="SAM" id="Phobius"/>
    </source>
</evidence>
<feature type="transmembrane region" description="Helical" evidence="8">
    <location>
        <begin position="52"/>
        <end position="74"/>
    </location>
</feature>
<keyword evidence="10" id="KW-1185">Reference proteome</keyword>
<evidence type="ECO:0000256" key="1">
    <source>
        <dbReference type="ARBA" id="ARBA00004651"/>
    </source>
</evidence>
<dbReference type="EMBL" id="SNZP01000013">
    <property type="protein sequence ID" value="TDR73626.1"/>
    <property type="molecule type" value="Genomic_DNA"/>
</dbReference>